<evidence type="ECO:0000313" key="1">
    <source>
        <dbReference type="EMBL" id="JAI05376.1"/>
    </source>
</evidence>
<protein>
    <submittedName>
        <fullName evidence="1">Uncharacterized protein</fullName>
    </submittedName>
</protein>
<accession>A0A0E9XU49</accession>
<name>A0A0E9XU49_ANGAN</name>
<dbReference type="AlphaFoldDB" id="A0A0E9XU49"/>
<sequence>MSNCEVAFTTLKLCGRSLCSLMFWGAYVCGAHTEARRLAAAGCLFFIQAGCLQAVDGAMDALRQVLPLIGTQDLEIVVPHAILDILSEKSSVVHVVR</sequence>
<reference evidence="1" key="1">
    <citation type="submission" date="2014-11" db="EMBL/GenBank/DDBJ databases">
        <authorList>
            <person name="Amaro Gonzalez C."/>
        </authorList>
    </citation>
    <scope>NUCLEOTIDE SEQUENCE</scope>
</reference>
<dbReference type="EMBL" id="GBXM01003202">
    <property type="protein sequence ID" value="JAI05376.1"/>
    <property type="molecule type" value="Transcribed_RNA"/>
</dbReference>
<proteinExistence type="predicted"/>
<reference evidence="1" key="2">
    <citation type="journal article" date="2015" name="Fish Shellfish Immunol.">
        <title>Early steps in the European eel (Anguilla anguilla)-Vibrio vulnificus interaction in the gills: Role of the RtxA13 toxin.</title>
        <authorList>
            <person name="Callol A."/>
            <person name="Pajuelo D."/>
            <person name="Ebbesson L."/>
            <person name="Teles M."/>
            <person name="MacKenzie S."/>
            <person name="Amaro C."/>
        </authorList>
    </citation>
    <scope>NUCLEOTIDE SEQUENCE</scope>
</reference>
<organism evidence="1">
    <name type="scientific">Anguilla anguilla</name>
    <name type="common">European freshwater eel</name>
    <name type="synonym">Muraena anguilla</name>
    <dbReference type="NCBI Taxonomy" id="7936"/>
    <lineage>
        <taxon>Eukaryota</taxon>
        <taxon>Metazoa</taxon>
        <taxon>Chordata</taxon>
        <taxon>Craniata</taxon>
        <taxon>Vertebrata</taxon>
        <taxon>Euteleostomi</taxon>
        <taxon>Actinopterygii</taxon>
        <taxon>Neopterygii</taxon>
        <taxon>Teleostei</taxon>
        <taxon>Anguilliformes</taxon>
        <taxon>Anguillidae</taxon>
        <taxon>Anguilla</taxon>
    </lineage>
</organism>